<dbReference type="Gene3D" id="3.90.1200.10">
    <property type="match status" value="1"/>
</dbReference>
<dbReference type="InterPro" id="IPR051678">
    <property type="entry name" value="AGP_Transferase"/>
</dbReference>
<dbReference type="AlphaFoldDB" id="B2WD50"/>
<feature type="region of interest" description="Disordered" evidence="1">
    <location>
        <begin position="13"/>
        <end position="81"/>
    </location>
</feature>
<gene>
    <name evidence="3" type="ORF">PTRG_07909</name>
</gene>
<evidence type="ECO:0000313" key="4">
    <source>
        <dbReference type="Proteomes" id="UP000001471"/>
    </source>
</evidence>
<name>B2WD50_PYRTR</name>
<protein>
    <recommendedName>
        <fullName evidence="2">Aminoglycoside phosphotransferase domain-containing protein</fullName>
    </recommendedName>
</protein>
<organism evidence="3 4">
    <name type="scientific">Pyrenophora tritici-repentis (strain Pt-1C-BFP)</name>
    <name type="common">Wheat tan spot fungus</name>
    <name type="synonym">Drechslera tritici-repentis</name>
    <dbReference type="NCBI Taxonomy" id="426418"/>
    <lineage>
        <taxon>Eukaryota</taxon>
        <taxon>Fungi</taxon>
        <taxon>Dikarya</taxon>
        <taxon>Ascomycota</taxon>
        <taxon>Pezizomycotina</taxon>
        <taxon>Dothideomycetes</taxon>
        <taxon>Pleosporomycetidae</taxon>
        <taxon>Pleosporales</taxon>
        <taxon>Pleosporineae</taxon>
        <taxon>Pleosporaceae</taxon>
        <taxon>Pyrenophora</taxon>
    </lineage>
</organism>
<dbReference type="InParanoid" id="B2WD50"/>
<dbReference type="PANTHER" id="PTHR21310:SF56">
    <property type="entry name" value="AMINOGLYCOSIDE PHOSPHOTRANSFERASE DOMAIN-CONTAINING PROTEIN"/>
    <property type="match status" value="1"/>
</dbReference>
<dbReference type="InterPro" id="IPR011009">
    <property type="entry name" value="Kinase-like_dom_sf"/>
</dbReference>
<dbReference type="OrthoDB" id="10003767at2759"/>
<proteinExistence type="predicted"/>
<evidence type="ECO:0000256" key="1">
    <source>
        <dbReference type="SAM" id="MobiDB-lite"/>
    </source>
</evidence>
<dbReference type="GeneID" id="6346184"/>
<accession>B2WD50</accession>
<feature type="compositionally biased region" description="Basic and acidic residues" evidence="1">
    <location>
        <begin position="24"/>
        <end position="38"/>
    </location>
</feature>
<dbReference type="OMA" id="GKPYMIQ"/>
<dbReference type="SUPFAM" id="SSF56112">
    <property type="entry name" value="Protein kinase-like (PK-like)"/>
    <property type="match status" value="1"/>
</dbReference>
<dbReference type="EMBL" id="DS231622">
    <property type="protein sequence ID" value="EDU50828.1"/>
    <property type="molecule type" value="Genomic_DNA"/>
</dbReference>
<sequence>MSTFHISTTVGLANNKDASPHVSDFPKDTIIKDIHEQEVANATEQDENGEGYEKNEDTDDDDDDDDGGDDAASECPTILNGEEPFETFQHKVREQASKLFQKQQSDVVITQMKGGTYNRVVGVTISSKLPKYTLAWLKSCLSARRKTATIDSTSYIIRIPRTEATGDDSIGSLADDMKQGVAILNTVKSCLSLPTPEVVSYDLTTDNVFGRPYMVQKRLPGKNLQFELWNRLNLEQKKSVVKQVANLPSIIASIQGPAGDISSDNLSCAPNLPILIDKFHKLAYSNQPTPGRATTGKPLKFLLECINHWRAYQTAKQGFCFEDVWDAFEIIAKSLEKHGILDGPCVLVHRDLEPYNLLAEIRSDTEVNITAVIDWDFAVIAPEFMAYPAPFWSWLPDNITEQAAGDEEVFCLSVKPNNRDAQVIKQTFDANTSEKHKMYAFSMEAILARRMFVILHDGIFGPWPMSEATSIIVHYRELHPEDGIEYDNVSEYEVEKARMAIAQYRAGYED</sequence>
<feature type="compositionally biased region" description="Acidic residues" evidence="1">
    <location>
        <begin position="44"/>
        <end position="72"/>
    </location>
</feature>
<dbReference type="HOGENOM" id="CLU_043317_0_0_1"/>
<dbReference type="Pfam" id="PF01636">
    <property type="entry name" value="APH"/>
    <property type="match status" value="1"/>
</dbReference>
<dbReference type="KEGG" id="ptrr:6346184"/>
<reference evidence="4" key="1">
    <citation type="journal article" date="2013" name="G3 (Bethesda)">
        <title>Comparative genomics of a plant-pathogenic fungus, Pyrenophora tritici-repentis, reveals transduplication and the impact of repeat elements on pathogenicity and population divergence.</title>
        <authorList>
            <person name="Manning V.A."/>
            <person name="Pandelova I."/>
            <person name="Dhillon B."/>
            <person name="Wilhelm L.J."/>
            <person name="Goodwin S.B."/>
            <person name="Berlin A.M."/>
            <person name="Figueroa M."/>
            <person name="Freitag M."/>
            <person name="Hane J.K."/>
            <person name="Henrissat B."/>
            <person name="Holman W.H."/>
            <person name="Kodira C.D."/>
            <person name="Martin J."/>
            <person name="Oliver R.P."/>
            <person name="Robbertse B."/>
            <person name="Schackwitz W."/>
            <person name="Schwartz D.C."/>
            <person name="Spatafora J.W."/>
            <person name="Turgeon B.G."/>
            <person name="Yandava C."/>
            <person name="Young S."/>
            <person name="Zhou S."/>
            <person name="Zeng Q."/>
            <person name="Grigoriev I.V."/>
            <person name="Ma L.-J."/>
            <person name="Ciuffetti L.M."/>
        </authorList>
    </citation>
    <scope>NUCLEOTIDE SEQUENCE [LARGE SCALE GENOMIC DNA]</scope>
    <source>
        <strain evidence="4">Pt-1C-BFP</strain>
    </source>
</reference>
<evidence type="ECO:0000313" key="3">
    <source>
        <dbReference type="EMBL" id="EDU50828.1"/>
    </source>
</evidence>
<dbReference type="Proteomes" id="UP000001471">
    <property type="component" value="Unassembled WGS sequence"/>
</dbReference>
<dbReference type="RefSeq" id="XP_001938241.2">
    <property type="nucleotide sequence ID" value="XM_001938206.2"/>
</dbReference>
<evidence type="ECO:0000259" key="2">
    <source>
        <dbReference type="Pfam" id="PF01636"/>
    </source>
</evidence>
<dbReference type="InterPro" id="IPR002575">
    <property type="entry name" value="Aminoglycoside_PTrfase"/>
</dbReference>
<dbReference type="PANTHER" id="PTHR21310">
    <property type="entry name" value="AMINOGLYCOSIDE PHOSPHOTRANSFERASE-RELATED-RELATED"/>
    <property type="match status" value="1"/>
</dbReference>
<feature type="domain" description="Aminoglycoside phosphotransferase" evidence="2">
    <location>
        <begin position="149"/>
        <end position="382"/>
    </location>
</feature>
<dbReference type="eggNOG" id="ENOG502SSYN">
    <property type="taxonomic scope" value="Eukaryota"/>
</dbReference>